<feature type="compositionally biased region" description="Gly residues" evidence="2">
    <location>
        <begin position="1620"/>
        <end position="1645"/>
    </location>
</feature>
<feature type="compositionally biased region" description="Low complexity" evidence="2">
    <location>
        <begin position="608"/>
        <end position="618"/>
    </location>
</feature>
<dbReference type="Proteomes" id="UP000612055">
    <property type="component" value="Unassembled WGS sequence"/>
</dbReference>
<reference evidence="3" key="1">
    <citation type="journal article" date="2020" name="bioRxiv">
        <title>Comparative genomics of Chlamydomonas.</title>
        <authorList>
            <person name="Craig R.J."/>
            <person name="Hasan A.R."/>
            <person name="Ness R.W."/>
            <person name="Keightley P.D."/>
        </authorList>
    </citation>
    <scope>NUCLEOTIDE SEQUENCE</scope>
    <source>
        <strain evidence="3">CCAP 11/70</strain>
    </source>
</reference>
<feature type="region of interest" description="Disordered" evidence="2">
    <location>
        <begin position="1334"/>
        <end position="1357"/>
    </location>
</feature>
<feature type="compositionally biased region" description="Pro residues" evidence="2">
    <location>
        <begin position="855"/>
        <end position="866"/>
    </location>
</feature>
<feature type="compositionally biased region" description="Low complexity" evidence="2">
    <location>
        <begin position="943"/>
        <end position="958"/>
    </location>
</feature>
<feature type="compositionally biased region" description="Basic and acidic residues" evidence="2">
    <location>
        <begin position="1412"/>
        <end position="1426"/>
    </location>
</feature>
<evidence type="ECO:0000313" key="4">
    <source>
        <dbReference type="Proteomes" id="UP000612055"/>
    </source>
</evidence>
<feature type="compositionally biased region" description="Pro residues" evidence="2">
    <location>
        <begin position="1183"/>
        <end position="1193"/>
    </location>
</feature>
<feature type="region of interest" description="Disordered" evidence="2">
    <location>
        <begin position="1516"/>
        <end position="1656"/>
    </location>
</feature>
<name>A0A836C6E5_9CHLO</name>
<keyword evidence="4" id="KW-1185">Reference proteome</keyword>
<feature type="compositionally biased region" description="Low complexity" evidence="2">
    <location>
        <begin position="1427"/>
        <end position="1438"/>
    </location>
</feature>
<feature type="coiled-coil region" evidence="1">
    <location>
        <begin position="1827"/>
        <end position="1904"/>
    </location>
</feature>
<feature type="compositionally biased region" description="Pro residues" evidence="2">
    <location>
        <begin position="1232"/>
        <end position="1242"/>
    </location>
</feature>
<protein>
    <submittedName>
        <fullName evidence="3">Uncharacterized protein</fullName>
    </submittedName>
</protein>
<feature type="compositionally biased region" description="Low complexity" evidence="2">
    <location>
        <begin position="1274"/>
        <end position="1286"/>
    </location>
</feature>
<feature type="compositionally biased region" description="Pro residues" evidence="2">
    <location>
        <begin position="708"/>
        <end position="731"/>
    </location>
</feature>
<feature type="region of interest" description="Disordered" evidence="2">
    <location>
        <begin position="1708"/>
        <end position="1779"/>
    </location>
</feature>
<feature type="compositionally biased region" description="Pro residues" evidence="2">
    <location>
        <begin position="1599"/>
        <end position="1608"/>
    </location>
</feature>
<feature type="compositionally biased region" description="Low complexity" evidence="2">
    <location>
        <begin position="1132"/>
        <end position="1146"/>
    </location>
</feature>
<feature type="compositionally biased region" description="Low complexity" evidence="2">
    <location>
        <begin position="1243"/>
        <end position="1252"/>
    </location>
</feature>
<feature type="compositionally biased region" description="Low complexity" evidence="2">
    <location>
        <begin position="1525"/>
        <end position="1553"/>
    </location>
</feature>
<evidence type="ECO:0000256" key="2">
    <source>
        <dbReference type="SAM" id="MobiDB-lite"/>
    </source>
</evidence>
<feature type="compositionally biased region" description="Low complexity" evidence="2">
    <location>
        <begin position="819"/>
        <end position="845"/>
    </location>
</feature>
<feature type="compositionally biased region" description="Acidic residues" evidence="2">
    <location>
        <begin position="1372"/>
        <end position="1386"/>
    </location>
</feature>
<accession>A0A836C6E5</accession>
<dbReference type="InterPro" id="IPR058392">
    <property type="entry name" value="DUF8079"/>
</dbReference>
<dbReference type="Pfam" id="PF26290">
    <property type="entry name" value="DUF8079"/>
    <property type="match status" value="1"/>
</dbReference>
<feature type="region of interest" description="Disordered" evidence="2">
    <location>
        <begin position="1372"/>
        <end position="1483"/>
    </location>
</feature>
<feature type="compositionally biased region" description="Pro residues" evidence="2">
    <location>
        <begin position="1577"/>
        <end position="1586"/>
    </location>
</feature>
<feature type="compositionally biased region" description="Low complexity" evidence="2">
    <location>
        <begin position="1208"/>
        <end position="1223"/>
    </location>
</feature>
<feature type="compositionally biased region" description="Gly residues" evidence="2">
    <location>
        <begin position="1459"/>
        <end position="1472"/>
    </location>
</feature>
<feature type="compositionally biased region" description="Low complexity" evidence="2">
    <location>
        <begin position="1154"/>
        <end position="1182"/>
    </location>
</feature>
<evidence type="ECO:0000313" key="3">
    <source>
        <dbReference type="EMBL" id="KAG2501835.1"/>
    </source>
</evidence>
<comment type="caution">
    <text evidence="3">The sequence shown here is derived from an EMBL/GenBank/DDBJ whole genome shotgun (WGS) entry which is preliminary data.</text>
</comment>
<feature type="compositionally biased region" description="Low complexity" evidence="2">
    <location>
        <begin position="1023"/>
        <end position="1054"/>
    </location>
</feature>
<organism evidence="3 4">
    <name type="scientific">Edaphochlamys debaryana</name>
    <dbReference type="NCBI Taxonomy" id="47281"/>
    <lineage>
        <taxon>Eukaryota</taxon>
        <taxon>Viridiplantae</taxon>
        <taxon>Chlorophyta</taxon>
        <taxon>core chlorophytes</taxon>
        <taxon>Chlorophyceae</taxon>
        <taxon>CS clade</taxon>
        <taxon>Chlamydomonadales</taxon>
        <taxon>Chlamydomonadales incertae sedis</taxon>
        <taxon>Edaphochlamys</taxon>
    </lineage>
</organism>
<evidence type="ECO:0000256" key="1">
    <source>
        <dbReference type="SAM" id="Coils"/>
    </source>
</evidence>
<keyword evidence="1" id="KW-0175">Coiled coil</keyword>
<dbReference type="OrthoDB" id="551416at2759"/>
<feature type="region of interest" description="Disordered" evidence="2">
    <location>
        <begin position="592"/>
        <end position="618"/>
    </location>
</feature>
<feature type="compositionally biased region" description="Low complexity" evidence="2">
    <location>
        <begin position="971"/>
        <end position="990"/>
    </location>
</feature>
<gene>
    <name evidence="3" type="ORF">HYH03_000333</name>
</gene>
<proteinExistence type="predicted"/>
<feature type="compositionally biased region" description="Low complexity" evidence="2">
    <location>
        <begin position="747"/>
        <end position="810"/>
    </location>
</feature>
<feature type="compositionally biased region" description="Low complexity" evidence="2">
    <location>
        <begin position="908"/>
        <end position="930"/>
    </location>
</feature>
<feature type="compositionally biased region" description="Low complexity" evidence="2">
    <location>
        <begin position="1587"/>
        <end position="1598"/>
    </location>
</feature>
<feature type="compositionally biased region" description="Low complexity" evidence="2">
    <location>
        <begin position="874"/>
        <end position="901"/>
    </location>
</feature>
<feature type="region of interest" description="Disordered" evidence="2">
    <location>
        <begin position="658"/>
        <end position="1317"/>
    </location>
</feature>
<dbReference type="EMBL" id="JAEHOE010000001">
    <property type="protein sequence ID" value="KAG2501835.1"/>
    <property type="molecule type" value="Genomic_DNA"/>
</dbReference>
<feature type="compositionally biased region" description="Low complexity" evidence="2">
    <location>
        <begin position="1003"/>
        <end position="1014"/>
    </location>
</feature>
<sequence>MARRELQGVPALLRSTSLDPCQLVSRLESLQQVDHEALHGADVDTGEQLELVRAVAERMQRLVTGADTEAATEAALLKCLLHLLPPTIGPKTAAVCWEPVGELTLPEILSQVFEVLSGDTEQLHQEEAHKLLTAVMQTVRDLATANFRLPPPPGNQQPVSHMETAADPIEQLLYALRSSSRYRGAGQASHPGGVFSAWSCCFTVSAAASTHEAAGAAADTVNQLLYALGPPPGGAKRGPHARDKLGELFIPPLLGFLAGENARYFPLDVRRGVSGTLLDLVTASKPNQRLVAEAGLRHLVDLALGTFLPRAADYQCQLDLVEVLFRVGRSAAPQLPARYLKGAALEALKGALERASGADVDVGEELRPVVREVNTALGKAATVFTCRFLRLEVQGPPGVQPADCWLDVAVGAGGAGGGSGGGHVSVSLLIPEPDQDPEEPVLPEAVDINFDSIQSVVIRDLPGTVDPASATAMQLEVDLLPTHLPKALEEAATVGDSDGGAGGRQGVRLVWTMAKGEARALVEHFPRRTREAVVVQSQDPAFHEFSQPLSQNPAGRRKVSRGLTIYQTTAAQMAAAPSAGRTATTTLTAVTATANGGGPQPSAPPRAAPSAVAAPSSAAHMPLPPAVVKSTVTATAAVTVTAPTAVAAALANGVGGAAAAEGREPQHSGSNVGGGSKQQRRAEADAAQSLRADSDGEQEGPHRINGPAAPPAPPPAPPEPEPEIPPAPAPEPEPEPEPEPQPPPAPASKTASKAATKPSAAAAAAGAAGAGVAANGGSARAAASGPAASGQRGSRLSGRGAKAASQAKEPPAAPPPPAAVEAPAAAAAKPKAPAAGAASGSTATANGSRKRGAAEPPPPRPPPPATKKPRVEEPAPAAPAAAAAATAAPPPAAVAAVVAAASPPPPAALRVPRPSPQQTATTQTTSVTKTFRPRHSPYGADGGAAAAAGPRRPIGVAASGSDAPPSVQPRAAAAAPLAAAAPAAPAAAAATGTATGTVEKAGSKASARDAASGGAAAGGGKAATGAAAKPASRQGKPPQGPKGARAPRAAPAGRHPLGFPTKAASPLIKASLDPIEDPDTPRNAAAAAGRRRQAGQQAGGAGGGRVPTVESEDVLTDYDGRATGAVGNDDTAASPPEGPNPAAAGPSAPPAAPPAAAAKPAAAAAPAAAAPLPAKKAPAGAAAPPPPPAPAPAPAAAGGAKRPRAEAEAPAATAAADEAPPAAKKGRKGAAAPPPPPAPAPAAAPVATGRPGRQAKAKALDAIAGQLAPSQPSPGRGKAAAAAAAAAPPPPARARGAAGPGPAAANRRTGAAAAAPPPADEIVVRASADVVPATADDEPEFVPATGTASGEAAAGGGGDAAARLRALYQEVDAEGLADEEEAEQEDAEHAAPVPAGKARTRPPLGIAGDPLLGDRARGAAASRRDAAAAARRGLVVDAEAPGVRLAGPAGGEEEAEELGGFGGEAEGGLAHGGGEDEEEEEEQGAAFRFVNEAAKRGARRGGAAGGEAAMRLVLEEAEKSPAPAPVRGGAAAAGAGPSRAAAKPAAAAGAAATLPPPARRRTGPVKSPLPLAGLSAPPKPLAPLAPAPAAAAAAAGPAGKPPRPAKPPLPRDRTAAAAGPFGGLGLGLGLGLGDDGDGDGGFGGGDLEDGGDVILPSPDRALGFGAAGLGVGLGAARRQGFAAAALGGGKRLSFSGVKLPSLKPLPFMTGTGGGPARSGLGVEPAGAGGAAGGAQRAATPPLGGMGLPAYPSARSAAAGAGGGAASRRRTTGGPGMSAAALDPDVDLDYEDEVRQLLAAYLQQRRVNQKKAAKKEAELIEGARRNVASKEEAVRADLEKRAKDLADKYNREDAKIEGKLVEQAEAIEALARRQLEEWRAAQARLLELAERRAQLQRGMEAAQAKYRVLGRHKREEVEAYAAAEYARVQRELEAAQRSSGKMDAAALVKAAEALNAEDDS</sequence>
<feature type="compositionally biased region" description="Low complexity" evidence="2">
    <location>
        <begin position="1293"/>
        <end position="1314"/>
    </location>
</feature>